<protein>
    <submittedName>
        <fullName evidence="1">Uncharacterized protein</fullName>
    </submittedName>
</protein>
<dbReference type="AlphaFoldDB" id="A0A9X1PQQ1"/>
<reference evidence="1" key="1">
    <citation type="submission" date="2021-12" db="EMBL/GenBank/DDBJ databases">
        <title>Novel species in genus Dyadobacter.</title>
        <authorList>
            <person name="Ma C."/>
        </authorList>
    </citation>
    <scope>NUCLEOTIDE SEQUENCE</scope>
    <source>
        <strain evidence="1">LJ419</strain>
    </source>
</reference>
<dbReference type="Proteomes" id="UP001139000">
    <property type="component" value="Unassembled WGS sequence"/>
</dbReference>
<comment type="caution">
    <text evidence="1">The sequence shown here is derived from an EMBL/GenBank/DDBJ whole genome shotgun (WGS) entry which is preliminary data.</text>
</comment>
<name>A0A9X1PQQ1_9BACT</name>
<organism evidence="1 2">
    <name type="scientific">Dyadobacter chenwenxiniae</name>
    <dbReference type="NCBI Taxonomy" id="2906456"/>
    <lineage>
        <taxon>Bacteria</taxon>
        <taxon>Pseudomonadati</taxon>
        <taxon>Bacteroidota</taxon>
        <taxon>Cytophagia</taxon>
        <taxon>Cytophagales</taxon>
        <taxon>Spirosomataceae</taxon>
        <taxon>Dyadobacter</taxon>
    </lineage>
</organism>
<evidence type="ECO:0000313" key="2">
    <source>
        <dbReference type="Proteomes" id="UP001139000"/>
    </source>
</evidence>
<evidence type="ECO:0000313" key="1">
    <source>
        <dbReference type="EMBL" id="MCF0064684.1"/>
    </source>
</evidence>
<proteinExistence type="predicted"/>
<gene>
    <name evidence="1" type="ORF">LXM26_24450</name>
</gene>
<sequence>MTHEKTLILQTGRCVKVISQWKNPMNPGEIEIDVLIKDPSETHYRPPIGLTHPKYWKLKRMGAEKSKQLQIQYSGLTEKQLRSVVKEFRLMQN</sequence>
<dbReference type="EMBL" id="JAJTTC010000008">
    <property type="protein sequence ID" value="MCF0064684.1"/>
    <property type="molecule type" value="Genomic_DNA"/>
</dbReference>
<accession>A0A9X1PQQ1</accession>
<keyword evidence="2" id="KW-1185">Reference proteome</keyword>
<dbReference type="RefSeq" id="WP_234602622.1">
    <property type="nucleotide sequence ID" value="NZ_CP094997.1"/>
</dbReference>